<feature type="signal peptide" evidence="2">
    <location>
        <begin position="1"/>
        <end position="16"/>
    </location>
</feature>
<evidence type="ECO:0000256" key="1">
    <source>
        <dbReference type="SAM" id="MobiDB-lite"/>
    </source>
</evidence>
<name>Q5N868_ORYSJ</name>
<evidence type="ECO:0000313" key="3">
    <source>
        <dbReference type="EMBL" id="BAD82330.1"/>
    </source>
</evidence>
<organism evidence="4">
    <name type="scientific">Oryza sativa subsp. japonica</name>
    <name type="common">Rice</name>
    <dbReference type="NCBI Taxonomy" id="39947"/>
    <lineage>
        <taxon>Eukaryota</taxon>
        <taxon>Viridiplantae</taxon>
        <taxon>Streptophyta</taxon>
        <taxon>Embryophyta</taxon>
        <taxon>Tracheophyta</taxon>
        <taxon>Spermatophyta</taxon>
        <taxon>Magnoliopsida</taxon>
        <taxon>Liliopsida</taxon>
        <taxon>Poales</taxon>
        <taxon>Poaceae</taxon>
        <taxon>BOP clade</taxon>
        <taxon>Oryzoideae</taxon>
        <taxon>Oryzeae</taxon>
        <taxon>Oryzinae</taxon>
        <taxon>Oryza</taxon>
        <taxon>Oryza sativa</taxon>
    </lineage>
</organism>
<reference evidence="4" key="3">
    <citation type="submission" date="2008-12" db="EMBL/GenBank/DDBJ databases">
        <title>Improved gene annotation of the rice (Oryza sativa) genomes.</title>
        <authorList>
            <person name="Wang J."/>
            <person name="Li R."/>
            <person name="Fan W."/>
            <person name="Huang Q."/>
            <person name="Zhang J."/>
            <person name="Zhou Y."/>
            <person name="Hu Y."/>
            <person name="Zi S."/>
            <person name="Li J."/>
            <person name="Ni P."/>
            <person name="Zheng H."/>
            <person name="Zhang Y."/>
            <person name="Zhao M."/>
            <person name="Hao Q."/>
            <person name="McDermott J."/>
            <person name="Samudrala R."/>
            <person name="Kristiansen K."/>
            <person name="Wong G.K.-S."/>
        </authorList>
    </citation>
    <scope>NUCLEOTIDE SEQUENCE</scope>
</reference>
<evidence type="ECO:0000256" key="2">
    <source>
        <dbReference type="SAM" id="SignalP"/>
    </source>
</evidence>
<dbReference type="EMBL" id="CM000138">
    <property type="protein sequence ID" value="EAZ14568.1"/>
    <property type="molecule type" value="Genomic_DNA"/>
</dbReference>
<feature type="compositionally biased region" description="Basic and acidic residues" evidence="1">
    <location>
        <begin position="115"/>
        <end position="135"/>
    </location>
</feature>
<feature type="compositionally biased region" description="Basic residues" evidence="1">
    <location>
        <begin position="27"/>
        <end position="43"/>
    </location>
</feature>
<feature type="compositionally biased region" description="Low complexity" evidence="1">
    <location>
        <begin position="88"/>
        <end position="101"/>
    </location>
</feature>
<accession>Q5N868</accession>
<proteinExistence type="predicted"/>
<evidence type="ECO:0000313" key="4">
    <source>
        <dbReference type="EMBL" id="EAZ14568.1"/>
    </source>
</evidence>
<dbReference type="Proteomes" id="UP000007752">
    <property type="component" value="Chromosome 1"/>
</dbReference>
<accession>A3A0S1</accession>
<reference evidence="3" key="1">
    <citation type="journal article" date="2002" name="Nature">
        <title>The genome sequence and structure of rice chromosome 1.</title>
        <authorList>
            <person name="Sasaki T."/>
            <person name="Matsumoto T."/>
            <person name="Yamamoto K."/>
            <person name="Sakata K."/>
            <person name="Baba T."/>
            <person name="Katayose Y."/>
            <person name="Wu J."/>
            <person name="Niimura Y."/>
            <person name="Cheng Z."/>
            <person name="Nagamura Y."/>
            <person name="Antonio B.A."/>
            <person name="Kanamori H."/>
            <person name="Hosokawa S."/>
            <person name="Masukawa M."/>
            <person name="Arikawa K."/>
            <person name="Chiden Y."/>
            <person name="Hayashi M."/>
            <person name="Okamoto M."/>
            <person name="Ando T."/>
            <person name="Aoki H."/>
            <person name="Arita K."/>
            <person name="Hamada M."/>
            <person name="Harada C."/>
            <person name="Hijishita S."/>
            <person name="Honda M."/>
            <person name="Ichikawa Y."/>
            <person name="Idonuma A."/>
            <person name="Iijima M."/>
            <person name="Ikeda M."/>
            <person name="Ikeno M."/>
            <person name="Itoh S."/>
            <person name="Itoh T."/>
            <person name="Itoh Y."/>
            <person name="Itoh Y."/>
            <person name="Iwabuchi A."/>
            <person name="Kamiya K."/>
            <person name="Karasawa W."/>
            <person name="Katagiri S."/>
            <person name="Kikuta A."/>
            <person name="Kobayashi N."/>
            <person name="Kono I."/>
            <person name="Machita K."/>
            <person name="Maehara T."/>
            <person name="Mizuno H."/>
            <person name="Mizubayashi T."/>
            <person name="Mukai Y."/>
            <person name="Nagasaki H."/>
            <person name="Nakashima M."/>
            <person name="Nakama Y."/>
            <person name="Nakamichi Y."/>
            <person name="Nakamura M."/>
            <person name="Namiki N."/>
            <person name="Negishi M."/>
            <person name="Ohta I."/>
            <person name="Ono N."/>
            <person name="Saji S."/>
            <person name="Sakai K."/>
            <person name="Shibata M."/>
            <person name="Shimokawa T."/>
            <person name="Shomura A."/>
            <person name="Song J."/>
            <person name="Takazaki Y."/>
            <person name="Terasawa K."/>
            <person name="Tsuji K."/>
            <person name="Waki K."/>
            <person name="Yamagata H."/>
            <person name="Yamane H."/>
            <person name="Yoshiki S."/>
            <person name="Yoshihara R."/>
            <person name="Yukawa K."/>
            <person name="Zhong H."/>
            <person name="Iwama H."/>
            <person name="Endo T."/>
            <person name="Ito H."/>
            <person name="Hahn J.H."/>
            <person name="Kim H.I."/>
            <person name="Eun M.Y."/>
            <person name="Yano M."/>
            <person name="Jiang J."/>
            <person name="Gojobori T."/>
        </authorList>
    </citation>
    <scope>NUCLEOTIDE SEQUENCE</scope>
</reference>
<keyword evidence="2" id="KW-0732">Signal</keyword>
<dbReference type="AlphaFoldDB" id="Q5N868"/>
<feature type="chain" id="PRO_5034841271" evidence="2">
    <location>
        <begin position="17"/>
        <end position="167"/>
    </location>
</feature>
<sequence length="167" mass="18172">MLRLLLLLLLAAACQFTPFRSVVTHPRARRRRLPGGGMRRRATSRLPAPRSPAPRRAWEYSANARATAAAQAKKGGRSGGKGRETWSRRPATTTSAPATGGKEPPRHLVLSTARQCRDRKEDPSRVGRGGDHVEDGQTASTPASAQARETGSERSTARWWVSGNVKK</sequence>
<feature type="compositionally biased region" description="Polar residues" evidence="1">
    <location>
        <begin position="137"/>
        <end position="149"/>
    </location>
</feature>
<protein>
    <submittedName>
        <fullName evidence="4">Uncharacterized protein</fullName>
    </submittedName>
</protein>
<feature type="region of interest" description="Disordered" evidence="1">
    <location>
        <begin position="27"/>
        <end position="167"/>
    </location>
</feature>
<dbReference type="EMBL" id="AP003416">
    <property type="protein sequence ID" value="BAD82330.1"/>
    <property type="molecule type" value="Genomic_DNA"/>
</dbReference>
<reference evidence="4" key="2">
    <citation type="journal article" date="2005" name="PLoS Biol.">
        <title>The genomes of Oryza sativa: a history of duplications.</title>
        <authorList>
            <person name="Yu J."/>
            <person name="Wang J."/>
            <person name="Lin W."/>
            <person name="Li S."/>
            <person name="Li H."/>
            <person name="Zhou J."/>
            <person name="Ni P."/>
            <person name="Dong W."/>
            <person name="Hu S."/>
            <person name="Zeng C."/>
            <person name="Zhang J."/>
            <person name="Zhang Y."/>
            <person name="Li R."/>
            <person name="Xu Z."/>
            <person name="Li S."/>
            <person name="Li X."/>
            <person name="Zheng H."/>
            <person name="Cong L."/>
            <person name="Lin L."/>
            <person name="Yin J."/>
            <person name="Geng J."/>
            <person name="Li G."/>
            <person name="Shi J."/>
            <person name="Liu J."/>
            <person name="Lv H."/>
            <person name="Li J."/>
            <person name="Wang J."/>
            <person name="Deng Y."/>
            <person name="Ran L."/>
            <person name="Shi X."/>
            <person name="Wang X."/>
            <person name="Wu Q."/>
            <person name="Li C."/>
            <person name="Ren X."/>
            <person name="Wang J."/>
            <person name="Wang X."/>
            <person name="Li D."/>
            <person name="Liu D."/>
            <person name="Zhang X."/>
            <person name="Ji Z."/>
            <person name="Zhao W."/>
            <person name="Sun Y."/>
            <person name="Zhang Z."/>
            <person name="Bao J."/>
            <person name="Han Y."/>
            <person name="Dong L."/>
            <person name="Ji J."/>
            <person name="Chen P."/>
            <person name="Wu S."/>
            <person name="Liu J."/>
            <person name="Xiao Y."/>
            <person name="Bu D."/>
            <person name="Tan J."/>
            <person name="Yang L."/>
            <person name="Ye C."/>
            <person name="Zhang J."/>
            <person name="Xu J."/>
            <person name="Zhou Y."/>
            <person name="Yu Y."/>
            <person name="Zhang B."/>
            <person name="Zhuang S."/>
            <person name="Wei H."/>
            <person name="Liu B."/>
            <person name="Lei M."/>
            <person name="Yu H."/>
            <person name="Li Y."/>
            <person name="Xu H."/>
            <person name="Wei S."/>
            <person name="He X."/>
            <person name="Fang L."/>
            <person name="Zhang Z."/>
            <person name="Zhang Y."/>
            <person name="Huang X."/>
            <person name="Su Z."/>
            <person name="Tong W."/>
            <person name="Li J."/>
            <person name="Tong Z."/>
            <person name="Li S."/>
            <person name="Ye J."/>
            <person name="Wang L."/>
            <person name="Fang L."/>
            <person name="Lei T."/>
            <person name="Chen C."/>
            <person name="Chen H."/>
            <person name="Xu Z."/>
            <person name="Li H."/>
            <person name="Huang H."/>
            <person name="Zhang F."/>
            <person name="Xu H."/>
            <person name="Li N."/>
            <person name="Zhao C."/>
            <person name="Li S."/>
            <person name="Dong L."/>
            <person name="Huang Y."/>
            <person name="Li L."/>
            <person name="Xi Y."/>
            <person name="Qi Q."/>
            <person name="Li W."/>
            <person name="Zhang B."/>
            <person name="Hu W."/>
            <person name="Zhang Y."/>
            <person name="Tian X."/>
            <person name="Jiao Y."/>
            <person name="Liang X."/>
            <person name="Jin J."/>
            <person name="Gao L."/>
            <person name="Zheng W."/>
            <person name="Hao B."/>
            <person name="Liu S."/>
            <person name="Wang W."/>
            <person name="Yuan L."/>
            <person name="Cao M."/>
            <person name="McDermott J."/>
            <person name="Samudrala R."/>
            <person name="Wang J."/>
            <person name="Wong G.K."/>
            <person name="Yang H."/>
        </authorList>
    </citation>
    <scope>NUCLEOTIDE SEQUENCE [LARGE SCALE GENOMIC DNA]</scope>
</reference>
<gene>
    <name evidence="4" type="ORF">OsJ_04489</name>
    <name evidence="3" type="ORF">P0456E05.26</name>
</gene>
<dbReference type="Proteomes" id="UP000817658">
    <property type="component" value="Chromosome 1"/>
</dbReference>
<feature type="compositionally biased region" description="Low complexity" evidence="1">
    <location>
        <begin position="62"/>
        <end position="73"/>
    </location>
</feature>